<feature type="compositionally biased region" description="Low complexity" evidence="2">
    <location>
        <begin position="356"/>
        <end position="376"/>
    </location>
</feature>
<feature type="compositionally biased region" description="Low complexity" evidence="2">
    <location>
        <begin position="458"/>
        <end position="477"/>
    </location>
</feature>
<dbReference type="AlphaFoldDB" id="A0A1G4HZC9"/>
<name>A0A1G4HZC9_TRYEQ</name>
<feature type="region of interest" description="Disordered" evidence="2">
    <location>
        <begin position="569"/>
        <end position="605"/>
    </location>
</feature>
<proteinExistence type="predicted"/>
<organism evidence="3 4">
    <name type="scientific">Trypanosoma equiperdum</name>
    <dbReference type="NCBI Taxonomy" id="5694"/>
    <lineage>
        <taxon>Eukaryota</taxon>
        <taxon>Discoba</taxon>
        <taxon>Euglenozoa</taxon>
        <taxon>Kinetoplastea</taxon>
        <taxon>Metakinetoplastina</taxon>
        <taxon>Trypanosomatida</taxon>
        <taxon>Trypanosomatidae</taxon>
        <taxon>Trypanosoma</taxon>
    </lineage>
</organism>
<dbReference type="GeneID" id="92374042"/>
<feature type="compositionally biased region" description="Polar residues" evidence="2">
    <location>
        <begin position="343"/>
        <end position="353"/>
    </location>
</feature>
<feature type="coiled-coil region" evidence="1">
    <location>
        <begin position="180"/>
        <end position="214"/>
    </location>
</feature>
<keyword evidence="1" id="KW-0175">Coiled coil</keyword>
<comment type="caution">
    <text evidence="3">The sequence shown here is derived from an EMBL/GenBank/DDBJ whole genome shotgun (WGS) entry which is preliminary data.</text>
</comment>
<feature type="compositionally biased region" description="Polar residues" evidence="2">
    <location>
        <begin position="530"/>
        <end position="540"/>
    </location>
</feature>
<feature type="compositionally biased region" description="Low complexity" evidence="2">
    <location>
        <begin position="581"/>
        <end position="593"/>
    </location>
</feature>
<evidence type="ECO:0000313" key="3">
    <source>
        <dbReference type="EMBL" id="SCU64709.1"/>
    </source>
</evidence>
<gene>
    <name evidence="3" type="ORF">TEOVI_000010200</name>
</gene>
<reference evidence="3" key="1">
    <citation type="submission" date="2016-09" db="EMBL/GenBank/DDBJ databases">
        <authorList>
            <person name="Hebert L."/>
            <person name="Moumen B."/>
        </authorList>
    </citation>
    <scope>NUCLEOTIDE SEQUENCE [LARGE SCALE GENOMIC DNA]</scope>
    <source>
        <strain evidence="3">OVI</strain>
    </source>
</reference>
<dbReference type="VEuPathDB" id="TriTrypDB:TEOVI_000010200"/>
<feature type="region of interest" description="Disordered" evidence="2">
    <location>
        <begin position="627"/>
        <end position="653"/>
    </location>
</feature>
<feature type="region of interest" description="Disordered" evidence="2">
    <location>
        <begin position="310"/>
        <end position="380"/>
    </location>
</feature>
<dbReference type="RefSeq" id="XP_067076421.1">
    <property type="nucleotide sequence ID" value="XM_067220320.1"/>
</dbReference>
<keyword evidence="4" id="KW-1185">Reference proteome</keyword>
<feature type="region of interest" description="Disordered" evidence="2">
    <location>
        <begin position="108"/>
        <end position="131"/>
    </location>
</feature>
<accession>A0A1G4HZC9</accession>
<evidence type="ECO:0000256" key="2">
    <source>
        <dbReference type="SAM" id="MobiDB-lite"/>
    </source>
</evidence>
<feature type="coiled-coil region" evidence="1">
    <location>
        <begin position="258"/>
        <end position="306"/>
    </location>
</feature>
<evidence type="ECO:0000256" key="1">
    <source>
        <dbReference type="SAM" id="Coils"/>
    </source>
</evidence>
<dbReference type="Proteomes" id="UP000195570">
    <property type="component" value="Unassembled WGS sequence"/>
</dbReference>
<dbReference type="EMBL" id="CZPT02000133">
    <property type="protein sequence ID" value="SCU64709.1"/>
    <property type="molecule type" value="Genomic_DNA"/>
</dbReference>
<protein>
    <submittedName>
        <fullName evidence="3">Uncharacterized protein</fullName>
    </submittedName>
</protein>
<evidence type="ECO:0000313" key="4">
    <source>
        <dbReference type="Proteomes" id="UP000195570"/>
    </source>
</evidence>
<feature type="compositionally biased region" description="Basic and acidic residues" evidence="2">
    <location>
        <begin position="642"/>
        <end position="653"/>
    </location>
</feature>
<feature type="region of interest" description="Disordered" evidence="2">
    <location>
        <begin position="458"/>
        <end position="544"/>
    </location>
</feature>
<sequence>MSRRVLWESVRQEARSRVEGVNASPISTNGIIEARDKSDGLITYEEGGGVSGVANDNEGGSHGKIGNMATVSQENRDTQNHATGSHDSIFASCDISCIPKDKHELHGPPSHLSRCGSSPEAEGNCSATADPTQSHLTDLAISVLLETGGDTHQDKGYNTALDVNNSRFNSSATNNIHRELAQEKQKNIAAEQRLLTLEKKIRALREENQHLLLSSATNATDRKMMKGATSAYAEGEVVGHGVQRDFADEVTDTAGEELLALKRRCDELEVRLGELTAQVRQKDQELEQKENRIRQLEHIIANDLIRRSADVNKEENTQGRSEGVGRSSPKVEFSVKKDVPGKKNSSTQGTNGVVSRESPTTAAARETASSTAAAPPGLNLGDLRSVEALQRLLLSSIEATNLLVDSSRVSKGKEMDTLSVPSSLTHGSSHLAEGYTRVSTSDVKHRPLRVVRQGEIVSHSATSRASSAAGVRASPSRHGARHRASSVPGRCSESRASSVRAIRQRGPSSDSPMREAAMFARISSAPGCSKATSSLSSRRPPTQKLLSGRIPLRSTELFSNVTHMNRFSQYQNARRTSRPDACASAASPKSSCSTNKSNGRAPNVKKYVTPRARARPRIGVEATARSLKCSPPQKPSTTVITRVEKQRERTPPTPVRRAEYVKEVLSQDPFVSEMFKTTYRPNRLVRCSKEEGESV</sequence>